<keyword evidence="3" id="KW-1185">Reference proteome</keyword>
<dbReference type="OMA" id="YHANIVP"/>
<dbReference type="OrthoDB" id="3694883at2759"/>
<gene>
    <name evidence="2" type="ORF">COCHEDRAFT_1146525</name>
</gene>
<accession>M2UFK1</accession>
<dbReference type="AlphaFoldDB" id="M2UFK1"/>
<name>M2UFK1_COCH5</name>
<dbReference type="EMBL" id="KB445584">
    <property type="protein sequence ID" value="EMD86768.1"/>
    <property type="molecule type" value="Genomic_DNA"/>
</dbReference>
<evidence type="ECO:0000256" key="1">
    <source>
        <dbReference type="SAM" id="MobiDB-lite"/>
    </source>
</evidence>
<evidence type="ECO:0000313" key="2">
    <source>
        <dbReference type="EMBL" id="EMD86768.1"/>
    </source>
</evidence>
<organism evidence="2 3">
    <name type="scientific">Cochliobolus heterostrophus (strain C5 / ATCC 48332 / race O)</name>
    <name type="common">Southern corn leaf blight fungus</name>
    <name type="synonym">Bipolaris maydis</name>
    <dbReference type="NCBI Taxonomy" id="701091"/>
    <lineage>
        <taxon>Eukaryota</taxon>
        <taxon>Fungi</taxon>
        <taxon>Dikarya</taxon>
        <taxon>Ascomycota</taxon>
        <taxon>Pezizomycotina</taxon>
        <taxon>Dothideomycetes</taxon>
        <taxon>Pleosporomycetidae</taxon>
        <taxon>Pleosporales</taxon>
        <taxon>Pleosporineae</taxon>
        <taxon>Pleosporaceae</taxon>
        <taxon>Bipolaris</taxon>
    </lineage>
</organism>
<feature type="compositionally biased region" description="Polar residues" evidence="1">
    <location>
        <begin position="69"/>
        <end position="83"/>
    </location>
</feature>
<proteinExistence type="predicted"/>
<reference evidence="2 3" key="1">
    <citation type="journal article" date="2012" name="PLoS Pathog.">
        <title>Diverse lifestyles and strategies of plant pathogenesis encoded in the genomes of eighteen Dothideomycetes fungi.</title>
        <authorList>
            <person name="Ohm R.A."/>
            <person name="Feau N."/>
            <person name="Henrissat B."/>
            <person name="Schoch C.L."/>
            <person name="Horwitz B.A."/>
            <person name="Barry K.W."/>
            <person name="Condon B.J."/>
            <person name="Copeland A.C."/>
            <person name="Dhillon B."/>
            <person name="Glaser F."/>
            <person name="Hesse C.N."/>
            <person name="Kosti I."/>
            <person name="LaButti K."/>
            <person name="Lindquist E.A."/>
            <person name="Lucas S."/>
            <person name="Salamov A.A."/>
            <person name="Bradshaw R.E."/>
            <person name="Ciuffetti L."/>
            <person name="Hamelin R.C."/>
            <person name="Kema G.H.J."/>
            <person name="Lawrence C."/>
            <person name="Scott J.A."/>
            <person name="Spatafora J.W."/>
            <person name="Turgeon B.G."/>
            <person name="de Wit P.J.G.M."/>
            <person name="Zhong S."/>
            <person name="Goodwin S.B."/>
            <person name="Grigoriev I.V."/>
        </authorList>
    </citation>
    <scope>NUCLEOTIDE SEQUENCE [LARGE SCALE GENOMIC DNA]</scope>
    <source>
        <strain evidence="3">C5 / ATCC 48332 / race O</strain>
    </source>
</reference>
<reference evidence="3" key="2">
    <citation type="journal article" date="2013" name="PLoS Genet.">
        <title>Comparative genome structure, secondary metabolite, and effector coding capacity across Cochliobolus pathogens.</title>
        <authorList>
            <person name="Condon B.J."/>
            <person name="Leng Y."/>
            <person name="Wu D."/>
            <person name="Bushley K.E."/>
            <person name="Ohm R.A."/>
            <person name="Otillar R."/>
            <person name="Martin J."/>
            <person name="Schackwitz W."/>
            <person name="Grimwood J."/>
            <person name="MohdZainudin N."/>
            <person name="Xue C."/>
            <person name="Wang R."/>
            <person name="Manning V.A."/>
            <person name="Dhillon B."/>
            <person name="Tu Z.J."/>
            <person name="Steffenson B.J."/>
            <person name="Salamov A."/>
            <person name="Sun H."/>
            <person name="Lowry S."/>
            <person name="LaButti K."/>
            <person name="Han J."/>
            <person name="Copeland A."/>
            <person name="Lindquist E."/>
            <person name="Barry K."/>
            <person name="Schmutz J."/>
            <person name="Baker S.E."/>
            <person name="Ciuffetti L.M."/>
            <person name="Grigoriev I.V."/>
            <person name="Zhong S."/>
            <person name="Turgeon B.G."/>
        </authorList>
    </citation>
    <scope>NUCLEOTIDE SEQUENCE [LARGE SCALE GENOMIC DNA]</scope>
    <source>
        <strain evidence="3">C5 / ATCC 48332 / race O</strain>
    </source>
</reference>
<sequence>MNGVPVNFEYVRHSRLDGRAYFQDPKYPQLIQFVENGKWVSIHVLCIKPYIMDENMKKIVEDAKRSLPEKQNSTETPSPSQRPTLLPLESYHANIVPKAPHHNTVEGYREPQRQLLPALKSGASVSTWRYSYSEAHGAETQRGQAAPGSHHRRPDYYSMPSHIERPQAAPIVNKGDFSHQSTVLLSRCSHRTSNTSI</sequence>
<dbReference type="HOGENOM" id="CLU_119607_0_0_1"/>
<evidence type="ECO:0000313" key="3">
    <source>
        <dbReference type="Proteomes" id="UP000016936"/>
    </source>
</evidence>
<protein>
    <submittedName>
        <fullName evidence="2">Uncharacterized protein</fullName>
    </submittedName>
</protein>
<dbReference type="Proteomes" id="UP000016936">
    <property type="component" value="Unassembled WGS sequence"/>
</dbReference>
<feature type="region of interest" description="Disordered" evidence="1">
    <location>
        <begin position="65"/>
        <end position="85"/>
    </location>
</feature>